<proteinExistence type="predicted"/>
<dbReference type="SMART" id="SM00397">
    <property type="entry name" value="t_SNARE"/>
    <property type="match status" value="1"/>
</dbReference>
<dbReference type="GO" id="GO:0005768">
    <property type="term" value="C:endosome"/>
    <property type="evidence" value="ECO:0007669"/>
    <property type="project" value="UniProtKB-ARBA"/>
</dbReference>
<dbReference type="GO" id="GO:0015031">
    <property type="term" value="P:protein transport"/>
    <property type="evidence" value="ECO:0007669"/>
    <property type="project" value="UniProtKB-KW"/>
</dbReference>
<evidence type="ECO:0000256" key="3">
    <source>
        <dbReference type="ARBA" id="ARBA00022927"/>
    </source>
</evidence>
<dbReference type="InterPro" id="IPR000727">
    <property type="entry name" value="T_SNARE_dom"/>
</dbReference>
<evidence type="ECO:0000256" key="2">
    <source>
        <dbReference type="ARBA" id="ARBA00022448"/>
    </source>
</evidence>
<accession>A0A0F2M5P6</accession>
<keyword evidence="7" id="KW-0812">Transmembrane</keyword>
<keyword evidence="2" id="KW-0813">Transport</keyword>
<evidence type="ECO:0000256" key="7">
    <source>
        <dbReference type="SAM" id="Phobius"/>
    </source>
</evidence>
<evidence type="ECO:0000256" key="5">
    <source>
        <dbReference type="ARBA" id="ARBA00023136"/>
    </source>
</evidence>
<dbReference type="Gene3D" id="1.20.5.110">
    <property type="match status" value="1"/>
</dbReference>
<feature type="transmembrane region" description="Helical" evidence="7">
    <location>
        <begin position="278"/>
        <end position="295"/>
    </location>
</feature>
<dbReference type="Proteomes" id="UP000033710">
    <property type="component" value="Unassembled WGS sequence"/>
</dbReference>
<dbReference type="SUPFAM" id="SSF58038">
    <property type="entry name" value="SNARE fusion complex"/>
    <property type="match status" value="1"/>
</dbReference>
<organism evidence="9 10">
    <name type="scientific">Sporothrix schenckii 1099-18</name>
    <dbReference type="NCBI Taxonomy" id="1397361"/>
    <lineage>
        <taxon>Eukaryota</taxon>
        <taxon>Fungi</taxon>
        <taxon>Dikarya</taxon>
        <taxon>Ascomycota</taxon>
        <taxon>Pezizomycotina</taxon>
        <taxon>Sordariomycetes</taxon>
        <taxon>Sordariomycetidae</taxon>
        <taxon>Ophiostomatales</taxon>
        <taxon>Ophiostomataceae</taxon>
        <taxon>Sporothrix</taxon>
    </lineage>
</organism>
<comment type="subcellular location">
    <subcellularLocation>
        <location evidence="1">Endomembrane system</location>
    </subcellularLocation>
</comment>
<evidence type="ECO:0000313" key="9">
    <source>
        <dbReference type="EMBL" id="KJR84120.1"/>
    </source>
</evidence>
<evidence type="ECO:0000313" key="10">
    <source>
        <dbReference type="Proteomes" id="UP000033710"/>
    </source>
</evidence>
<dbReference type="VEuPathDB" id="FungiDB:SPSK_09599"/>
<dbReference type="GeneID" id="27671448"/>
<dbReference type="KEGG" id="ssck:SPSK_09599"/>
<evidence type="ECO:0000256" key="1">
    <source>
        <dbReference type="ARBA" id="ARBA00004308"/>
    </source>
</evidence>
<dbReference type="EMBL" id="AXCR01000007">
    <property type="protein sequence ID" value="KJR84120.1"/>
    <property type="molecule type" value="Genomic_DNA"/>
</dbReference>
<dbReference type="RefSeq" id="XP_016586796.1">
    <property type="nucleotide sequence ID" value="XM_016736171.1"/>
</dbReference>
<reference evidence="9 10" key="1">
    <citation type="journal article" date="2014" name="BMC Genomics">
        <title>Comparative genomics of the major fungal agents of human and animal Sporotrichosis: Sporothrix schenckii and Sporothrix brasiliensis.</title>
        <authorList>
            <person name="Teixeira M.M."/>
            <person name="de Almeida L.G."/>
            <person name="Kubitschek-Barreira P."/>
            <person name="Alves F.L."/>
            <person name="Kioshima E.S."/>
            <person name="Abadio A.K."/>
            <person name="Fernandes L."/>
            <person name="Derengowski L.S."/>
            <person name="Ferreira K.S."/>
            <person name="Souza R.C."/>
            <person name="Ruiz J.C."/>
            <person name="de Andrade N.C."/>
            <person name="Paes H.C."/>
            <person name="Nicola A.M."/>
            <person name="Albuquerque P."/>
            <person name="Gerber A.L."/>
            <person name="Martins V.P."/>
            <person name="Peconick L.D."/>
            <person name="Neto A.V."/>
            <person name="Chaucanez C.B."/>
            <person name="Silva P.A."/>
            <person name="Cunha O.L."/>
            <person name="de Oliveira F.F."/>
            <person name="dos Santos T.C."/>
            <person name="Barros A.L."/>
            <person name="Soares M.A."/>
            <person name="de Oliveira L.M."/>
            <person name="Marini M.M."/>
            <person name="Villalobos-Duno H."/>
            <person name="Cunha M.M."/>
            <person name="de Hoog S."/>
            <person name="da Silveira J.F."/>
            <person name="Henrissat B."/>
            <person name="Nino-Vega G.A."/>
            <person name="Cisalpino P.S."/>
            <person name="Mora-Montes H.M."/>
            <person name="Almeida S.R."/>
            <person name="Stajich J.E."/>
            <person name="Lopes-Bezerra L.M."/>
            <person name="Vasconcelos A.T."/>
            <person name="Felipe M.S."/>
        </authorList>
    </citation>
    <scope>NUCLEOTIDE SEQUENCE [LARGE SCALE GENOMIC DNA]</scope>
    <source>
        <strain evidence="9 10">1099-18</strain>
    </source>
</reference>
<name>A0A0F2M5P6_SPOSC</name>
<keyword evidence="5 7" id="KW-0472">Membrane</keyword>
<keyword evidence="7" id="KW-1133">Transmembrane helix</keyword>
<evidence type="ECO:0000256" key="4">
    <source>
        <dbReference type="ARBA" id="ARBA00023054"/>
    </source>
</evidence>
<dbReference type="GO" id="GO:0061025">
    <property type="term" value="P:membrane fusion"/>
    <property type="evidence" value="ECO:0007669"/>
    <property type="project" value="UniProtKB-ARBA"/>
</dbReference>
<keyword evidence="3" id="KW-0653">Protein transport</keyword>
<comment type="caution">
    <text evidence="9">The sequence shown here is derived from an EMBL/GenBank/DDBJ whole genome shotgun (WGS) entry which is preliminary data.</text>
</comment>
<reference evidence="9 10" key="2">
    <citation type="journal article" date="2015" name="Eukaryot. Cell">
        <title>Asexual propagation of a virulent clone complex in a human and feline outbreak of sporotrichosis.</title>
        <authorList>
            <person name="Teixeira Mde M."/>
            <person name="Rodrigues A.M."/>
            <person name="Tsui C.K."/>
            <person name="de Almeida L.G."/>
            <person name="Van Diepeningen A.D."/>
            <person name="van den Ende B.G."/>
            <person name="Fernandes G.F."/>
            <person name="Kano R."/>
            <person name="Hamelin R.C."/>
            <person name="Lopes-Bezerra L.M."/>
            <person name="Vasconcelos A.T."/>
            <person name="de Hoog S."/>
            <person name="de Camargo Z.P."/>
            <person name="Felipe M.S."/>
        </authorList>
    </citation>
    <scope>NUCLEOTIDE SEQUENCE [LARGE SCALE GENOMIC DNA]</scope>
    <source>
        <strain evidence="9 10">1099-18</strain>
    </source>
</reference>
<protein>
    <submittedName>
        <fullName evidence="9">Syntaxin 8</fullName>
    </submittedName>
</protein>
<sequence>MSNPNALYLLADHIKLSLLERQRSKALNLLQDDGDDAAATGDSSAGASERDAQDGHIARSLDQLEEGIASLKTEQARLESQGEEGKALNIGDALPGLQKKLTELTAQFNGTAPVSAAGTSSSIKPKRGGAGASSGNTNKAVRFKDKPLPPPGTDGDAVDLEAQRNSLFNRPYTDDPDADGGLGGGSSSQEGRYDDQDNVQLHQMHSSIIADQDAQLDALGVSIGRQRELSMMIGDELDSHVAMLEEGERLTDQHQTRIDRARRQVGKIARSAGDCKQMVAIVVLIIILILLIAILK</sequence>
<gene>
    <name evidence="9" type="ORF">SPSK_09599</name>
</gene>
<dbReference type="OrthoDB" id="244190at2759"/>
<evidence type="ECO:0000259" key="8">
    <source>
        <dbReference type="PROSITE" id="PS50192"/>
    </source>
</evidence>
<dbReference type="FunFam" id="1.20.5.110:FF:000060">
    <property type="entry name" value="SNARE complex subunit (Syn8)"/>
    <property type="match status" value="1"/>
</dbReference>
<keyword evidence="4" id="KW-0175">Coiled coil</keyword>
<feature type="compositionally biased region" description="Low complexity" evidence="6">
    <location>
        <begin position="37"/>
        <end position="47"/>
    </location>
</feature>
<feature type="domain" description="T-SNARE coiled-coil homology" evidence="8">
    <location>
        <begin position="206"/>
        <end position="268"/>
    </location>
</feature>
<feature type="region of interest" description="Disordered" evidence="6">
    <location>
        <begin position="112"/>
        <end position="193"/>
    </location>
</feature>
<dbReference type="AlphaFoldDB" id="A0A0F2M5P6"/>
<dbReference type="GO" id="GO:0006896">
    <property type="term" value="P:Golgi to vacuole transport"/>
    <property type="evidence" value="ECO:0007669"/>
    <property type="project" value="UniProtKB-ARBA"/>
</dbReference>
<feature type="compositionally biased region" description="Polar residues" evidence="6">
    <location>
        <begin position="112"/>
        <end position="123"/>
    </location>
</feature>
<feature type="region of interest" description="Disordered" evidence="6">
    <location>
        <begin position="32"/>
        <end position="53"/>
    </location>
</feature>
<evidence type="ECO:0000256" key="6">
    <source>
        <dbReference type="SAM" id="MobiDB-lite"/>
    </source>
</evidence>
<dbReference type="CDD" id="cd15859">
    <property type="entry name" value="SNARE_SYN8"/>
    <property type="match status" value="1"/>
</dbReference>
<dbReference type="PROSITE" id="PS50192">
    <property type="entry name" value="T_SNARE"/>
    <property type="match status" value="1"/>
</dbReference>